<dbReference type="Proteomes" id="UP000240934">
    <property type="component" value="Segment"/>
</dbReference>
<gene>
    <name evidence="1" type="ORF">Ah1_00072</name>
</gene>
<evidence type="ECO:0000313" key="2">
    <source>
        <dbReference type="Proteomes" id="UP000240934"/>
    </source>
</evidence>
<keyword evidence="2" id="KW-1185">Reference proteome</keyword>
<evidence type="ECO:0000313" key="1">
    <source>
        <dbReference type="EMBL" id="AUE22613.1"/>
    </source>
</evidence>
<accession>A0A2H4YEM3</accession>
<reference evidence="1 2" key="1">
    <citation type="submission" date="2017-10" db="EMBL/GenBank/DDBJ databases">
        <title>Antibacterial composition for extension of chilled fish shelf life and decreasing of risk of food-borne infections, bacteriophage strains for its preparation.</title>
        <authorList>
            <person name="Zulkarneev E.R."/>
            <person name="Aleshkin A.V."/>
            <person name="Rubalsky O.V."/>
            <person name="Kiseleva I.A."/>
            <person name="Rubalskii E.O."/>
            <person name="Lebedev S.N."/>
        </authorList>
    </citation>
    <scope>NUCLEOTIDE SEQUENCE [LARGE SCALE GENOMIC DNA]</scope>
</reference>
<proteinExistence type="predicted"/>
<sequence length="106" mass="12173">MQCVTKKKDMWLGISTTANGNAEFCNSVTADFDFLCSVPFISSDRSIFENVIHHKKSVEWYNSGIDNPSPSDYDIKRKTADDYELIELEFCNVNFNRICFPDCNIL</sequence>
<protein>
    <submittedName>
        <fullName evidence="1">Uncharacterized protein</fullName>
    </submittedName>
</protein>
<name>A0A2H4YEM3_9CAUD</name>
<organism evidence="1 2">
    <name type="scientific">Aeromonas phage Ah1</name>
    <dbReference type="NCBI Taxonomy" id="2053701"/>
    <lineage>
        <taxon>Viruses</taxon>
        <taxon>Duplodnaviria</taxon>
        <taxon>Heunggongvirae</taxon>
        <taxon>Uroviricota</taxon>
        <taxon>Caudoviricetes</taxon>
        <taxon>Pantevenvirales</taxon>
        <taxon>Straboviridae</taxon>
        <taxon>Cinqassovirus</taxon>
        <taxon>Cinqassovirus ah1</taxon>
    </lineage>
</organism>
<dbReference type="EMBL" id="MG250483">
    <property type="protein sequence ID" value="AUE22613.1"/>
    <property type="molecule type" value="Genomic_DNA"/>
</dbReference>